<gene>
    <name evidence="9" type="ORF">K470DRAFT_210236</name>
</gene>
<feature type="repeat" description="WD" evidence="6">
    <location>
        <begin position="491"/>
        <end position="544"/>
    </location>
</feature>
<dbReference type="Proteomes" id="UP000799421">
    <property type="component" value="Unassembled WGS sequence"/>
</dbReference>
<reference evidence="9" key="1">
    <citation type="journal article" date="2020" name="Stud. Mycol.">
        <title>101 Dothideomycetes genomes: a test case for predicting lifestyles and emergence of pathogens.</title>
        <authorList>
            <person name="Haridas S."/>
            <person name="Albert R."/>
            <person name="Binder M."/>
            <person name="Bloem J."/>
            <person name="Labutti K."/>
            <person name="Salamov A."/>
            <person name="Andreopoulos B."/>
            <person name="Baker S."/>
            <person name="Barry K."/>
            <person name="Bills G."/>
            <person name="Bluhm B."/>
            <person name="Cannon C."/>
            <person name="Castanera R."/>
            <person name="Culley D."/>
            <person name="Daum C."/>
            <person name="Ezra D."/>
            <person name="Gonzalez J."/>
            <person name="Henrissat B."/>
            <person name="Kuo A."/>
            <person name="Liang C."/>
            <person name="Lipzen A."/>
            <person name="Lutzoni F."/>
            <person name="Magnuson J."/>
            <person name="Mondo S."/>
            <person name="Nolan M."/>
            <person name="Ohm R."/>
            <person name="Pangilinan J."/>
            <person name="Park H.-J."/>
            <person name="Ramirez L."/>
            <person name="Alfaro M."/>
            <person name="Sun H."/>
            <person name="Tritt A."/>
            <person name="Yoshinaga Y."/>
            <person name="Zwiers L.-H."/>
            <person name="Turgeon B."/>
            <person name="Goodwin S."/>
            <person name="Spatafora J."/>
            <person name="Crous P."/>
            <person name="Grigoriev I."/>
        </authorList>
    </citation>
    <scope>NUCLEOTIDE SEQUENCE</scope>
    <source>
        <strain evidence="9">CBS 480.64</strain>
    </source>
</reference>
<accession>A0A6A7C8A3</accession>
<dbReference type="InterPro" id="IPR020472">
    <property type="entry name" value="WD40_PAC1"/>
</dbReference>
<keyword evidence="10" id="KW-1185">Reference proteome</keyword>
<keyword evidence="1 6" id="KW-0853">WD repeat</keyword>
<comment type="function">
    <text evidence="5">Involved in mitochondrial fission. Acts as an adapter protein required to form mitochondrial fission complexes. Formation of these complexes is required to promote constriction and fission of the mitochondrial compartment at a late step in mitochondrial division.</text>
</comment>
<dbReference type="EMBL" id="MU005960">
    <property type="protein sequence ID" value="KAF2863670.1"/>
    <property type="molecule type" value="Genomic_DNA"/>
</dbReference>
<dbReference type="GO" id="GO:0006364">
    <property type="term" value="P:rRNA processing"/>
    <property type="evidence" value="ECO:0007669"/>
    <property type="project" value="InterPro"/>
</dbReference>
<dbReference type="InterPro" id="IPR015943">
    <property type="entry name" value="WD40/YVTN_repeat-like_dom_sf"/>
</dbReference>
<dbReference type="PROSITE" id="PS50082">
    <property type="entry name" value="WD_REPEATS_2"/>
    <property type="match status" value="8"/>
</dbReference>
<name>A0A6A7C8A3_9PEZI</name>
<keyword evidence="2" id="KW-0677">Repeat</keyword>
<feature type="repeat" description="WD" evidence="6">
    <location>
        <begin position="592"/>
        <end position="635"/>
    </location>
</feature>
<dbReference type="Gene3D" id="2.130.10.10">
    <property type="entry name" value="YVTN repeat-like/Quinoprotein amine dehydrogenase"/>
    <property type="match status" value="4"/>
</dbReference>
<dbReference type="InterPro" id="IPR001680">
    <property type="entry name" value="WD40_rpt"/>
</dbReference>
<evidence type="ECO:0000256" key="5">
    <source>
        <dbReference type="ARBA" id="ARBA00043913"/>
    </source>
</evidence>
<organism evidence="9 10">
    <name type="scientific">Piedraia hortae CBS 480.64</name>
    <dbReference type="NCBI Taxonomy" id="1314780"/>
    <lineage>
        <taxon>Eukaryota</taxon>
        <taxon>Fungi</taxon>
        <taxon>Dikarya</taxon>
        <taxon>Ascomycota</taxon>
        <taxon>Pezizomycotina</taxon>
        <taxon>Dothideomycetes</taxon>
        <taxon>Dothideomycetidae</taxon>
        <taxon>Capnodiales</taxon>
        <taxon>Piedraiaceae</taxon>
        <taxon>Piedraia</taxon>
    </lineage>
</organism>
<proteinExistence type="inferred from homology"/>
<dbReference type="SUPFAM" id="SSF50978">
    <property type="entry name" value="WD40 repeat-like"/>
    <property type="match status" value="2"/>
</dbReference>
<protein>
    <recommendedName>
        <fullName evidence="4">Mitochondrial division protein 1</fullName>
    </recommendedName>
</protein>
<evidence type="ECO:0000256" key="1">
    <source>
        <dbReference type="ARBA" id="ARBA00022574"/>
    </source>
</evidence>
<feature type="repeat" description="WD" evidence="6">
    <location>
        <begin position="202"/>
        <end position="241"/>
    </location>
</feature>
<feature type="domain" description="U3 small nucleolar RNA-associated protein 13 C-terminal" evidence="8">
    <location>
        <begin position="647"/>
        <end position="780"/>
    </location>
</feature>
<evidence type="ECO:0000313" key="10">
    <source>
        <dbReference type="Proteomes" id="UP000799421"/>
    </source>
</evidence>
<dbReference type="Pfam" id="PF08625">
    <property type="entry name" value="Utp13"/>
    <property type="match status" value="1"/>
</dbReference>
<comment type="similarity">
    <text evidence="3">Belongs to the WD repeat MDV1/CAF4 family.</text>
</comment>
<evidence type="ECO:0000259" key="8">
    <source>
        <dbReference type="Pfam" id="PF08625"/>
    </source>
</evidence>
<feature type="repeat" description="WD" evidence="6">
    <location>
        <begin position="451"/>
        <end position="490"/>
    </location>
</feature>
<dbReference type="OrthoDB" id="5414888at2759"/>
<feature type="compositionally biased region" description="Low complexity" evidence="7">
    <location>
        <begin position="109"/>
        <end position="118"/>
    </location>
</feature>
<evidence type="ECO:0000256" key="3">
    <source>
        <dbReference type="ARBA" id="ARBA00038415"/>
    </source>
</evidence>
<feature type="non-terminal residue" evidence="9">
    <location>
        <position position="1"/>
    </location>
</feature>
<dbReference type="PANTHER" id="PTHR22847:SF637">
    <property type="entry name" value="WD REPEAT DOMAIN 5B"/>
    <property type="match status" value="1"/>
</dbReference>
<dbReference type="PANTHER" id="PTHR22847">
    <property type="entry name" value="WD40 REPEAT PROTEIN"/>
    <property type="match status" value="1"/>
</dbReference>
<dbReference type="Pfam" id="PF00400">
    <property type="entry name" value="WD40"/>
    <property type="match status" value="8"/>
</dbReference>
<dbReference type="InterPro" id="IPR019775">
    <property type="entry name" value="WD40_repeat_CS"/>
</dbReference>
<feature type="region of interest" description="Disordered" evidence="7">
    <location>
        <begin position="107"/>
        <end position="129"/>
    </location>
</feature>
<dbReference type="GO" id="GO:0032040">
    <property type="term" value="C:small-subunit processome"/>
    <property type="evidence" value="ECO:0007669"/>
    <property type="project" value="InterPro"/>
</dbReference>
<dbReference type="InterPro" id="IPR036322">
    <property type="entry name" value="WD40_repeat_dom_sf"/>
</dbReference>
<dbReference type="AlphaFoldDB" id="A0A6A7C8A3"/>
<feature type="repeat" description="WD" evidence="6">
    <location>
        <begin position="121"/>
        <end position="162"/>
    </location>
</feature>
<feature type="repeat" description="WD" evidence="6">
    <location>
        <begin position="407"/>
        <end position="450"/>
    </location>
</feature>
<dbReference type="CDD" id="cd00200">
    <property type="entry name" value="WD40"/>
    <property type="match status" value="1"/>
</dbReference>
<dbReference type="GO" id="GO:1990234">
    <property type="term" value="C:transferase complex"/>
    <property type="evidence" value="ECO:0007669"/>
    <property type="project" value="UniProtKB-ARBA"/>
</dbReference>
<evidence type="ECO:0000256" key="6">
    <source>
        <dbReference type="PROSITE-ProRule" id="PRU00221"/>
    </source>
</evidence>
<dbReference type="PROSITE" id="PS50294">
    <property type="entry name" value="WD_REPEATS_REGION"/>
    <property type="match status" value="3"/>
</dbReference>
<feature type="repeat" description="WD" evidence="6">
    <location>
        <begin position="365"/>
        <end position="406"/>
    </location>
</feature>
<dbReference type="PRINTS" id="PR00320">
    <property type="entry name" value="GPROTEINBRPT"/>
</dbReference>
<evidence type="ECO:0000313" key="9">
    <source>
        <dbReference type="EMBL" id="KAF2863670.1"/>
    </source>
</evidence>
<dbReference type="PROSITE" id="PS00678">
    <property type="entry name" value="WD_REPEATS_1"/>
    <property type="match status" value="2"/>
</dbReference>
<sequence length="787" mass="84213">ITMKTTFTPIQTLTPFYTGGAISLSYPLLASTLHSSAVLTHLPTNKQITTLPGDDEPLTCLTLSPNARYLVTASRSLSLNIYTLAEGIAESIADGVVEAGVPPGGLPGGLPNSLAGPPRTLKPHSTPSVSLTINPSSTHLATGSASGEIRILNLSAGFATHTFHLSGVITTLRFLNSKNLAAGTDSGVVGIFDLTSNRVVKFEAHASVVRAIGYLGGTVLTASRDRTVAFWTLQGKEVKRVAVLESIEAADFLSDGKFYTAGEGGRLRLWDFKTSEEVAGEKDPGEPVVDVLVQGEGRLVSVRDDQTLLIHDTTTLGLDVVRRVSGSFDAIYDLVFVGPSRLALATSSSSVRIVGLEKGDDLGVLAGHIDVVLSLAVDASGKWLLTGSKDTAIKLWDVETSTCKATFTGHTESVTAVAIPPSDQPKHFLSASSDRTIKKWSLTAQKAIYTRKAHNDEINALAIQPHRFASASKDKTIKLFDFETGEVLALLRGHTRGVWSVAFSPKGTSLPIPGGTVATNLLASSSSDFTLKLWDLRTYECVASLEGHAAAIYKTLWLPPGEASQPTLLATAAADGLVKIWNAATQECVATLDNHTDRVWGLAIQGSDEPTILASGSADASFTLWRDTSSATATEALEATSRRVEEDQELQNQLREGLLREAADLALRLDHPRRLLEIFGRLVEGGREGEIRAIVRGLDDGLLVGLLRRVRDWNANGWMGGVAQWVLHAVLVEVGAERLVRLKGGKELWDGLAAYTKRYVDAAKKREEEGEVLRWVLGQMGGVEGVI</sequence>
<dbReference type="InterPro" id="IPR013934">
    <property type="entry name" value="Utp13_C"/>
</dbReference>
<evidence type="ECO:0000256" key="7">
    <source>
        <dbReference type="SAM" id="MobiDB-lite"/>
    </source>
</evidence>
<evidence type="ECO:0000256" key="4">
    <source>
        <dbReference type="ARBA" id="ARBA00039789"/>
    </source>
</evidence>
<evidence type="ECO:0000256" key="2">
    <source>
        <dbReference type="ARBA" id="ARBA00022737"/>
    </source>
</evidence>
<dbReference type="SMART" id="SM00320">
    <property type="entry name" value="WD40"/>
    <property type="match status" value="12"/>
</dbReference>
<feature type="repeat" description="WD" evidence="6">
    <location>
        <begin position="545"/>
        <end position="591"/>
    </location>
</feature>